<feature type="compositionally biased region" description="Polar residues" evidence="1">
    <location>
        <begin position="61"/>
        <end position="70"/>
    </location>
</feature>
<comment type="caution">
    <text evidence="2">The sequence shown here is derived from an EMBL/GenBank/DDBJ whole genome shotgun (WGS) entry which is preliminary data.</text>
</comment>
<evidence type="ECO:0000313" key="2">
    <source>
        <dbReference type="EMBL" id="ROL43443.1"/>
    </source>
</evidence>
<dbReference type="AlphaFoldDB" id="A0A3N0YB31"/>
<evidence type="ECO:0000313" key="3">
    <source>
        <dbReference type="Proteomes" id="UP000281406"/>
    </source>
</evidence>
<dbReference type="OrthoDB" id="19261at2759"/>
<name>A0A3N0YB31_ANAGA</name>
<reference evidence="2 3" key="1">
    <citation type="submission" date="2018-10" db="EMBL/GenBank/DDBJ databases">
        <title>Genome assembly for a Yunnan-Guizhou Plateau 3E fish, Anabarilius grahami (Regan), and its evolutionary and genetic applications.</title>
        <authorList>
            <person name="Jiang W."/>
        </authorList>
    </citation>
    <scope>NUCLEOTIDE SEQUENCE [LARGE SCALE GENOMIC DNA]</scope>
    <source>
        <strain evidence="2">AG-KIZ</strain>
        <tissue evidence="2">Muscle</tissue>
    </source>
</reference>
<sequence length="82" mass="9320">MADDSDMRNELSDMQQRADQLADESLESTRRMLQLVEEFASLLPVTDTFTKPLNNIEHTLSAQQTRQTASPRVAQHLSHIIP</sequence>
<feature type="region of interest" description="Disordered" evidence="1">
    <location>
        <begin position="61"/>
        <end position="82"/>
    </location>
</feature>
<protein>
    <submittedName>
        <fullName evidence="2">Synaptosomal-associated protein 25-A</fullName>
    </submittedName>
</protein>
<keyword evidence="3" id="KW-1185">Reference proteome</keyword>
<feature type="region of interest" description="Disordered" evidence="1">
    <location>
        <begin position="1"/>
        <end position="25"/>
    </location>
</feature>
<gene>
    <name evidence="2" type="ORF">DPX16_17264</name>
</gene>
<proteinExistence type="predicted"/>
<evidence type="ECO:0000256" key="1">
    <source>
        <dbReference type="SAM" id="MobiDB-lite"/>
    </source>
</evidence>
<organism evidence="2 3">
    <name type="scientific">Anabarilius grahami</name>
    <name type="common">Kanglang fish</name>
    <name type="synonym">Barilius grahami</name>
    <dbReference type="NCBI Taxonomy" id="495550"/>
    <lineage>
        <taxon>Eukaryota</taxon>
        <taxon>Metazoa</taxon>
        <taxon>Chordata</taxon>
        <taxon>Craniata</taxon>
        <taxon>Vertebrata</taxon>
        <taxon>Euteleostomi</taxon>
        <taxon>Actinopterygii</taxon>
        <taxon>Neopterygii</taxon>
        <taxon>Teleostei</taxon>
        <taxon>Ostariophysi</taxon>
        <taxon>Cypriniformes</taxon>
        <taxon>Xenocyprididae</taxon>
        <taxon>Xenocypridinae</taxon>
        <taxon>Xenocypridinae incertae sedis</taxon>
        <taxon>Anabarilius</taxon>
    </lineage>
</organism>
<dbReference type="Gene3D" id="1.20.5.110">
    <property type="match status" value="1"/>
</dbReference>
<feature type="compositionally biased region" description="Basic and acidic residues" evidence="1">
    <location>
        <begin position="1"/>
        <end position="11"/>
    </location>
</feature>
<dbReference type="Proteomes" id="UP000281406">
    <property type="component" value="Unassembled WGS sequence"/>
</dbReference>
<dbReference type="EMBL" id="RJVU01048406">
    <property type="protein sequence ID" value="ROL43443.1"/>
    <property type="molecule type" value="Genomic_DNA"/>
</dbReference>
<accession>A0A3N0YB31</accession>